<dbReference type="AlphaFoldDB" id="A0A177E6J3"/>
<organism evidence="2 3">
    <name type="scientific">Thermodesulfatator autotrophicus</name>
    <dbReference type="NCBI Taxonomy" id="1795632"/>
    <lineage>
        <taxon>Bacteria</taxon>
        <taxon>Pseudomonadati</taxon>
        <taxon>Thermodesulfobacteriota</taxon>
        <taxon>Thermodesulfobacteria</taxon>
        <taxon>Thermodesulfobacteriales</taxon>
        <taxon>Thermodesulfatatoraceae</taxon>
        <taxon>Thermodesulfatator</taxon>
    </lineage>
</organism>
<dbReference type="CDD" id="cd00077">
    <property type="entry name" value="HDc"/>
    <property type="match status" value="1"/>
</dbReference>
<reference evidence="2 3" key="1">
    <citation type="submission" date="2016-02" db="EMBL/GenBank/DDBJ databases">
        <title>Draft genome sequence of Thermodesulfatator sp. S606.</title>
        <authorList>
            <person name="Lai Q."/>
            <person name="Cao J."/>
            <person name="Dupont S."/>
            <person name="Shao Z."/>
            <person name="Jebbar M."/>
            <person name="Alain K."/>
        </authorList>
    </citation>
    <scope>NUCLEOTIDE SEQUENCE [LARGE SCALE GENOMIC DNA]</scope>
    <source>
        <strain evidence="2 3">S606</strain>
    </source>
</reference>
<name>A0A177E6J3_9BACT</name>
<proteinExistence type="predicted"/>
<dbReference type="OrthoDB" id="9803649at2"/>
<accession>A0A177E6J3</accession>
<dbReference type="InterPro" id="IPR003607">
    <property type="entry name" value="HD/PDEase_dom"/>
</dbReference>
<dbReference type="Pfam" id="PF08668">
    <property type="entry name" value="HDOD"/>
    <property type="match status" value="1"/>
</dbReference>
<keyword evidence="3" id="KW-1185">Reference proteome</keyword>
<sequence>MDEKRLAEITKRLDKLPTLPQTSQKILSAIEKDASAKELEKIIYEDQSLAAKILKLANSPLYASASGETKSLKMAIVRLGFGEVRNIVLASALSYILKPSATFKKFDMLRLWIHAIGVARAAFLLGEAEKSEAETLYSVGLLHDIGRLVLAVFLPDHFLKILAIQEAKGCSFYEAEKEIGVLHDEIGGYIAQKWCFSEDFVKAIKNHHQPVQNGKIDKGAAFIFKADLIARAAGFVPEEGYNKLPKWPKALPLNKNELTKIILILKKEKEDLLQAWHPIIAA</sequence>
<protein>
    <recommendedName>
        <fullName evidence="1">HDOD domain-containing protein</fullName>
    </recommendedName>
</protein>
<dbReference type="Proteomes" id="UP000076964">
    <property type="component" value="Unassembled WGS sequence"/>
</dbReference>
<dbReference type="InterPro" id="IPR013976">
    <property type="entry name" value="HDOD"/>
</dbReference>
<evidence type="ECO:0000313" key="3">
    <source>
        <dbReference type="Proteomes" id="UP000076964"/>
    </source>
</evidence>
<dbReference type="PANTHER" id="PTHR33525">
    <property type="match status" value="1"/>
</dbReference>
<evidence type="ECO:0000259" key="1">
    <source>
        <dbReference type="PROSITE" id="PS51833"/>
    </source>
</evidence>
<dbReference type="PANTHER" id="PTHR33525:SF3">
    <property type="entry name" value="RIBONUCLEASE Y"/>
    <property type="match status" value="1"/>
</dbReference>
<feature type="domain" description="HDOD" evidence="1">
    <location>
        <begin position="16"/>
        <end position="210"/>
    </location>
</feature>
<dbReference type="InterPro" id="IPR052340">
    <property type="entry name" value="RNase_Y/CdgJ"/>
</dbReference>
<dbReference type="PROSITE" id="PS51833">
    <property type="entry name" value="HDOD"/>
    <property type="match status" value="1"/>
</dbReference>
<evidence type="ECO:0000313" key="2">
    <source>
        <dbReference type="EMBL" id="OAG27564.1"/>
    </source>
</evidence>
<dbReference type="EMBL" id="LSFI01000026">
    <property type="protein sequence ID" value="OAG27564.1"/>
    <property type="molecule type" value="Genomic_DNA"/>
</dbReference>
<dbReference type="STRING" id="1795632.TH606_06250"/>
<dbReference type="Gene3D" id="1.10.3210.10">
    <property type="entry name" value="Hypothetical protein af1432"/>
    <property type="match status" value="1"/>
</dbReference>
<comment type="caution">
    <text evidence="2">The sequence shown here is derived from an EMBL/GenBank/DDBJ whole genome shotgun (WGS) entry which is preliminary data.</text>
</comment>
<dbReference type="SUPFAM" id="SSF109604">
    <property type="entry name" value="HD-domain/PDEase-like"/>
    <property type="match status" value="1"/>
</dbReference>
<gene>
    <name evidence="2" type="ORF">TH606_06250</name>
</gene>
<dbReference type="RefSeq" id="WP_068542068.1">
    <property type="nucleotide sequence ID" value="NZ_LSFI01000026.1"/>
</dbReference>